<dbReference type="Proteomes" id="UP000005090">
    <property type="component" value="Chromosome"/>
</dbReference>
<proteinExistence type="predicted"/>
<keyword evidence="1" id="KW-0472">Membrane</keyword>
<gene>
    <name evidence="2" type="ORF">Metal_3146</name>
</gene>
<feature type="transmembrane region" description="Helical" evidence="1">
    <location>
        <begin position="123"/>
        <end position="140"/>
    </location>
</feature>
<reference evidence="2 3" key="1">
    <citation type="journal article" date="2013" name="Genome Announc.">
        <title>Genome Sequence of the Obligate Gammaproteobacterial Methanotroph Methylomicrobium album Strain BG8.</title>
        <authorList>
            <person name="Kits K.D."/>
            <person name="Kalyuzhnaya M.G."/>
            <person name="Klotz M.G."/>
            <person name="Jetten M.S."/>
            <person name="Op den Camp H.J."/>
            <person name="Vuilleumier S."/>
            <person name="Bringel F."/>
            <person name="Dispirito A.A."/>
            <person name="Murrell J.C."/>
            <person name="Bruce D."/>
            <person name="Cheng J.F."/>
            <person name="Copeland A."/>
            <person name="Goodwin L."/>
            <person name="Hauser L."/>
            <person name="Lajus A."/>
            <person name="Land M.L."/>
            <person name="Lapidus A."/>
            <person name="Lucas S."/>
            <person name="Medigue C."/>
            <person name="Pitluck S."/>
            <person name="Woyke T."/>
            <person name="Zeytun A."/>
            <person name="Stein L.Y."/>
        </authorList>
    </citation>
    <scope>NUCLEOTIDE SEQUENCE [LARGE SCALE GENOMIC DNA]</scope>
    <source>
        <strain evidence="2 3">BG8</strain>
    </source>
</reference>
<dbReference type="STRING" id="686340.Metal_3146"/>
<dbReference type="HOGENOM" id="CLU_1592631_0_0_6"/>
<feature type="transmembrane region" description="Helical" evidence="1">
    <location>
        <begin position="54"/>
        <end position="71"/>
    </location>
</feature>
<evidence type="ECO:0000256" key="1">
    <source>
        <dbReference type="SAM" id="Phobius"/>
    </source>
</evidence>
<protein>
    <submittedName>
        <fullName evidence="2">Uncharacterized protein</fullName>
    </submittedName>
</protein>
<dbReference type="EMBL" id="CM001475">
    <property type="protein sequence ID" value="EIC30820.1"/>
    <property type="molecule type" value="Genomic_DNA"/>
</dbReference>
<evidence type="ECO:0000313" key="3">
    <source>
        <dbReference type="Proteomes" id="UP000005090"/>
    </source>
</evidence>
<accession>H8GNR4</accession>
<keyword evidence="1" id="KW-0812">Transmembrane</keyword>
<keyword evidence="3" id="KW-1185">Reference proteome</keyword>
<dbReference type="eggNOG" id="ENOG502ZVNU">
    <property type="taxonomic scope" value="Bacteria"/>
</dbReference>
<organism evidence="2 3">
    <name type="scientific">Methylomicrobium album BG8</name>
    <dbReference type="NCBI Taxonomy" id="686340"/>
    <lineage>
        <taxon>Bacteria</taxon>
        <taxon>Pseudomonadati</taxon>
        <taxon>Pseudomonadota</taxon>
        <taxon>Gammaproteobacteria</taxon>
        <taxon>Methylococcales</taxon>
        <taxon>Methylococcaceae</taxon>
        <taxon>Methylomicrobium</taxon>
    </lineage>
</organism>
<dbReference type="AlphaFoldDB" id="H8GNR4"/>
<feature type="transmembrane region" description="Helical" evidence="1">
    <location>
        <begin position="27"/>
        <end position="47"/>
    </location>
</feature>
<name>H8GNR4_METAL</name>
<sequence length="173" mass="19555">MFVFILLSLALGYFVQTSNPLLSQLVSPLALYLGIGGALLAVSGMLFRKRHFTVWYDLFASSVLLAWFAYWKTQFQDDSPMFFFFPVYFAAMTAFISLAFIGPCERLDNETVGYMRRLVGHKALQPWAIMLGTLGSLELLDHYLVFPIAVTLLLLRFALDCCVERNSRKGGKS</sequence>
<dbReference type="RefSeq" id="WP_005373687.1">
    <property type="nucleotide sequence ID" value="NZ_CM001475.1"/>
</dbReference>
<keyword evidence="1" id="KW-1133">Transmembrane helix</keyword>
<evidence type="ECO:0000313" key="2">
    <source>
        <dbReference type="EMBL" id="EIC30820.1"/>
    </source>
</evidence>
<feature type="transmembrane region" description="Helical" evidence="1">
    <location>
        <begin position="83"/>
        <end position="102"/>
    </location>
</feature>